<organism evidence="1 2">
    <name type="scientific">Rhodopirellula baltica SWK14</name>
    <dbReference type="NCBI Taxonomy" id="993516"/>
    <lineage>
        <taxon>Bacteria</taxon>
        <taxon>Pseudomonadati</taxon>
        <taxon>Planctomycetota</taxon>
        <taxon>Planctomycetia</taxon>
        <taxon>Pirellulales</taxon>
        <taxon>Pirellulaceae</taxon>
        <taxon>Rhodopirellula</taxon>
    </lineage>
</organism>
<protein>
    <submittedName>
        <fullName evidence="1">Uncharacterized protein</fullName>
    </submittedName>
</protein>
<dbReference type="Proteomes" id="UP000010959">
    <property type="component" value="Unassembled WGS sequence"/>
</dbReference>
<sequence>MMLGRSASPLTDESALLDSSPETIWQLTTIQQNAQAQRGKDRRNRDDV</sequence>
<evidence type="ECO:0000313" key="1">
    <source>
        <dbReference type="EMBL" id="ELP34285.1"/>
    </source>
</evidence>
<proteinExistence type="predicted"/>
<evidence type="ECO:0000313" key="2">
    <source>
        <dbReference type="Proteomes" id="UP000010959"/>
    </source>
</evidence>
<reference evidence="1 2" key="1">
    <citation type="journal article" date="2013" name="Mar. Genomics">
        <title>Expression of sulfatases in Rhodopirellula baltica and the diversity of sulfatases in the genus Rhodopirellula.</title>
        <authorList>
            <person name="Wegner C.E."/>
            <person name="Richter-Heitmann T."/>
            <person name="Klindworth A."/>
            <person name="Klockow C."/>
            <person name="Richter M."/>
            <person name="Achstetter T."/>
            <person name="Glockner F.O."/>
            <person name="Harder J."/>
        </authorList>
    </citation>
    <scope>NUCLEOTIDE SEQUENCE [LARGE SCALE GENOMIC DNA]</scope>
    <source>
        <strain evidence="1 2">SWK14</strain>
    </source>
</reference>
<dbReference type="EMBL" id="AMWG01000037">
    <property type="protein sequence ID" value="ELP34285.1"/>
    <property type="molecule type" value="Genomic_DNA"/>
</dbReference>
<accession>L7CKA0</accession>
<name>L7CKA0_RHOBT</name>
<dbReference type="AlphaFoldDB" id="L7CKA0"/>
<comment type="caution">
    <text evidence="1">The sequence shown here is derived from an EMBL/GenBank/DDBJ whole genome shotgun (WGS) entry which is preliminary data.</text>
</comment>
<gene>
    <name evidence="1" type="ORF">RBSWK_01847</name>
</gene>